<reference evidence="3 4" key="1">
    <citation type="submission" date="2019-07" db="EMBL/GenBank/DDBJ databases">
        <title>Whole genome shotgun sequence of Pseudonocardia asaccharolytica NBRC 16224.</title>
        <authorList>
            <person name="Hosoyama A."/>
            <person name="Uohara A."/>
            <person name="Ohji S."/>
            <person name="Ichikawa N."/>
        </authorList>
    </citation>
    <scope>NUCLEOTIDE SEQUENCE [LARGE SCALE GENOMIC DNA]</scope>
    <source>
        <strain evidence="3 4">NBRC 16224</strain>
    </source>
</reference>
<dbReference type="GO" id="GO:0003677">
    <property type="term" value="F:DNA binding"/>
    <property type="evidence" value="ECO:0007669"/>
    <property type="project" value="InterPro"/>
</dbReference>
<name>A0A511D803_9PSEU</name>
<proteinExistence type="predicted"/>
<evidence type="ECO:0000313" key="4">
    <source>
        <dbReference type="Proteomes" id="UP000321328"/>
    </source>
</evidence>
<dbReference type="AlphaFoldDB" id="A0A511D803"/>
<dbReference type="Proteomes" id="UP000321328">
    <property type="component" value="Unassembled WGS sequence"/>
</dbReference>
<keyword evidence="4" id="KW-1185">Reference proteome</keyword>
<protein>
    <submittedName>
        <fullName evidence="3">Transposase</fullName>
    </submittedName>
</protein>
<dbReference type="RefSeq" id="WP_028932032.1">
    <property type="nucleotide sequence ID" value="NZ_AUII01000054.1"/>
</dbReference>
<dbReference type="Pfam" id="PF01609">
    <property type="entry name" value="DDE_Tnp_1"/>
    <property type="match status" value="1"/>
</dbReference>
<feature type="domain" description="Transposase IS4-like" evidence="2">
    <location>
        <begin position="107"/>
        <end position="266"/>
    </location>
</feature>
<dbReference type="PANTHER" id="PTHR30007">
    <property type="entry name" value="PHP DOMAIN PROTEIN"/>
    <property type="match status" value="1"/>
</dbReference>
<dbReference type="InterPro" id="IPR002559">
    <property type="entry name" value="Transposase_11"/>
</dbReference>
<gene>
    <name evidence="3" type="ORF">PA7_47760</name>
</gene>
<sequence length="293" mass="32570">MPLLPASLTEPLWVEFAALIGSDRPEFDPTHPWGCHRRRIPDRVVFDHVLAALVHGSGYERVATAGCSDRTIRRRLDQWAEAGIGEQVLRTTLAGYDQMIGLDLDDLSVDGSITKSPGGGEVAGRSPVDRGKQGTKRSVACDNQGIPLHLVAARANDHDSPLLEPTLVGIVDMIGPLPQHRGVHGEDLFPTVHLDRGYDSGKTRDLLEILGFEGEIAVKGVPAPIQAGRRWPVERTHSWLNGYGKLRRFTDQRKVIVEFYLHLAAALTVIRRLINQARSLHRWPTRPTTRRLR</sequence>
<evidence type="ECO:0000256" key="1">
    <source>
        <dbReference type="SAM" id="MobiDB-lite"/>
    </source>
</evidence>
<dbReference type="GO" id="GO:0006313">
    <property type="term" value="P:DNA transposition"/>
    <property type="evidence" value="ECO:0007669"/>
    <property type="project" value="InterPro"/>
</dbReference>
<accession>A0A511D803</accession>
<evidence type="ECO:0000313" key="3">
    <source>
        <dbReference type="EMBL" id="GEL20939.1"/>
    </source>
</evidence>
<comment type="caution">
    <text evidence="3">The sequence shown here is derived from an EMBL/GenBank/DDBJ whole genome shotgun (WGS) entry which is preliminary data.</text>
</comment>
<evidence type="ECO:0000259" key="2">
    <source>
        <dbReference type="Pfam" id="PF01609"/>
    </source>
</evidence>
<dbReference type="PANTHER" id="PTHR30007:SF0">
    <property type="entry name" value="TRANSPOSASE"/>
    <property type="match status" value="1"/>
</dbReference>
<dbReference type="GO" id="GO:0004803">
    <property type="term" value="F:transposase activity"/>
    <property type="evidence" value="ECO:0007669"/>
    <property type="project" value="InterPro"/>
</dbReference>
<dbReference type="NCBIfam" id="NF033580">
    <property type="entry name" value="transpos_IS5_3"/>
    <property type="match status" value="1"/>
</dbReference>
<dbReference type="EMBL" id="BJVI01000116">
    <property type="protein sequence ID" value="GEL20939.1"/>
    <property type="molecule type" value="Genomic_DNA"/>
</dbReference>
<feature type="region of interest" description="Disordered" evidence="1">
    <location>
        <begin position="115"/>
        <end position="136"/>
    </location>
</feature>
<dbReference type="OrthoDB" id="4559615at2"/>
<organism evidence="3 4">
    <name type="scientific">Pseudonocardia asaccharolytica DSM 44247 = NBRC 16224</name>
    <dbReference type="NCBI Taxonomy" id="1123024"/>
    <lineage>
        <taxon>Bacteria</taxon>
        <taxon>Bacillati</taxon>
        <taxon>Actinomycetota</taxon>
        <taxon>Actinomycetes</taxon>
        <taxon>Pseudonocardiales</taxon>
        <taxon>Pseudonocardiaceae</taxon>
        <taxon>Pseudonocardia</taxon>
    </lineage>
</organism>
<dbReference type="STRING" id="1123024.GCA_000423625_04964"/>